<comment type="caution">
    <text evidence="4">The sequence shown here is derived from an EMBL/GenBank/DDBJ whole genome shotgun (WGS) entry which is preliminary data.</text>
</comment>
<name>A0AAX6DPQ2_IRIPA</name>
<dbReference type="GO" id="GO:0046872">
    <property type="term" value="F:metal ion binding"/>
    <property type="evidence" value="ECO:0007669"/>
    <property type="project" value="UniProtKB-KW"/>
</dbReference>
<evidence type="ECO:0000313" key="5">
    <source>
        <dbReference type="Proteomes" id="UP001140949"/>
    </source>
</evidence>
<dbReference type="Pfam" id="PF00403">
    <property type="entry name" value="HMA"/>
    <property type="match status" value="1"/>
</dbReference>
<dbReference type="InterPro" id="IPR006121">
    <property type="entry name" value="HMA_dom"/>
</dbReference>
<feature type="compositionally biased region" description="Low complexity" evidence="2">
    <location>
        <begin position="70"/>
        <end position="79"/>
    </location>
</feature>
<gene>
    <name evidence="4" type="ORF">M6B38_234630</name>
</gene>
<dbReference type="Proteomes" id="UP001140949">
    <property type="component" value="Unassembled WGS sequence"/>
</dbReference>
<dbReference type="SUPFAM" id="SSF55008">
    <property type="entry name" value="HMA, heavy metal-associated domain"/>
    <property type="match status" value="1"/>
</dbReference>
<keyword evidence="5" id="KW-1185">Reference proteome</keyword>
<dbReference type="PROSITE" id="PS50846">
    <property type="entry name" value="HMA_2"/>
    <property type="match status" value="1"/>
</dbReference>
<dbReference type="Gene3D" id="3.30.70.100">
    <property type="match status" value="1"/>
</dbReference>
<protein>
    <submittedName>
        <fullName evidence="4">Heavy metal-associated isoprenylated plant protein 5-like isoform X1</fullName>
    </submittedName>
</protein>
<dbReference type="InterPro" id="IPR036163">
    <property type="entry name" value="HMA_dom_sf"/>
</dbReference>
<evidence type="ECO:0000256" key="1">
    <source>
        <dbReference type="ARBA" id="ARBA00022723"/>
    </source>
</evidence>
<dbReference type="PANTHER" id="PTHR22814">
    <property type="entry name" value="COPPER TRANSPORT PROTEIN ATOX1-RELATED"/>
    <property type="match status" value="1"/>
</dbReference>
<dbReference type="PANTHER" id="PTHR22814:SF320">
    <property type="entry name" value="OS01G0309800 PROTEIN"/>
    <property type="match status" value="1"/>
</dbReference>
<evidence type="ECO:0000313" key="4">
    <source>
        <dbReference type="EMBL" id="KAJ6793760.1"/>
    </source>
</evidence>
<evidence type="ECO:0000259" key="3">
    <source>
        <dbReference type="PROSITE" id="PS50846"/>
    </source>
</evidence>
<dbReference type="EMBL" id="JANAVB010042743">
    <property type="protein sequence ID" value="KAJ6793760.1"/>
    <property type="molecule type" value="Genomic_DNA"/>
</dbReference>
<accession>A0AAX6DPQ2</accession>
<keyword evidence="1" id="KW-0479">Metal-binding</keyword>
<sequence length="108" mass="11649">MAIDMEKAGVTELYVRMDCNGCVQKIKKAIHTIDGVRDINVDIHQQKITVVGGADPELLVKAIKKTKKTATICSHAEPASQPPSESPPAEATPPAEPPKKSRQRLSPP</sequence>
<dbReference type="CDD" id="cd00371">
    <property type="entry name" value="HMA"/>
    <property type="match status" value="1"/>
</dbReference>
<feature type="domain" description="HMA" evidence="3">
    <location>
        <begin position="8"/>
        <end position="71"/>
    </location>
</feature>
<dbReference type="AlphaFoldDB" id="A0AAX6DPQ2"/>
<organism evidence="4 5">
    <name type="scientific">Iris pallida</name>
    <name type="common">Sweet iris</name>
    <dbReference type="NCBI Taxonomy" id="29817"/>
    <lineage>
        <taxon>Eukaryota</taxon>
        <taxon>Viridiplantae</taxon>
        <taxon>Streptophyta</taxon>
        <taxon>Embryophyta</taxon>
        <taxon>Tracheophyta</taxon>
        <taxon>Spermatophyta</taxon>
        <taxon>Magnoliopsida</taxon>
        <taxon>Liliopsida</taxon>
        <taxon>Asparagales</taxon>
        <taxon>Iridaceae</taxon>
        <taxon>Iridoideae</taxon>
        <taxon>Irideae</taxon>
        <taxon>Iris</taxon>
    </lineage>
</organism>
<evidence type="ECO:0000256" key="2">
    <source>
        <dbReference type="SAM" id="MobiDB-lite"/>
    </source>
</evidence>
<feature type="region of interest" description="Disordered" evidence="2">
    <location>
        <begin position="70"/>
        <end position="108"/>
    </location>
</feature>
<reference evidence="4" key="1">
    <citation type="journal article" date="2023" name="GigaByte">
        <title>Genome assembly of the bearded iris, Iris pallida Lam.</title>
        <authorList>
            <person name="Bruccoleri R.E."/>
            <person name="Oakeley E.J."/>
            <person name="Faust A.M.E."/>
            <person name="Altorfer M."/>
            <person name="Dessus-Babus S."/>
            <person name="Burckhardt D."/>
            <person name="Oertli M."/>
            <person name="Naumann U."/>
            <person name="Petersen F."/>
            <person name="Wong J."/>
        </authorList>
    </citation>
    <scope>NUCLEOTIDE SEQUENCE</scope>
    <source>
        <strain evidence="4">GSM-AAB239-AS_SAM_17_03QT</strain>
    </source>
</reference>
<reference evidence="4" key="2">
    <citation type="submission" date="2023-04" db="EMBL/GenBank/DDBJ databases">
        <authorList>
            <person name="Bruccoleri R.E."/>
            <person name="Oakeley E.J."/>
            <person name="Faust A.-M."/>
            <person name="Dessus-Babus S."/>
            <person name="Altorfer M."/>
            <person name="Burckhardt D."/>
            <person name="Oertli M."/>
            <person name="Naumann U."/>
            <person name="Petersen F."/>
            <person name="Wong J."/>
        </authorList>
    </citation>
    <scope>NUCLEOTIDE SEQUENCE</scope>
    <source>
        <strain evidence="4">GSM-AAB239-AS_SAM_17_03QT</strain>
        <tissue evidence="4">Leaf</tissue>
    </source>
</reference>
<proteinExistence type="predicted"/>
<feature type="compositionally biased region" description="Pro residues" evidence="2">
    <location>
        <begin position="80"/>
        <end position="96"/>
    </location>
</feature>